<feature type="compositionally biased region" description="Basic residues" evidence="1">
    <location>
        <begin position="48"/>
        <end position="62"/>
    </location>
</feature>
<gene>
    <name evidence="2" type="ORF">HPBE_LOCUS1177</name>
</gene>
<name>A0A3P7THE4_HELPZ</name>
<dbReference type="EMBL" id="UZAH01001183">
    <property type="protein sequence ID" value="VDO19559.1"/>
    <property type="molecule type" value="Genomic_DNA"/>
</dbReference>
<evidence type="ECO:0000256" key="1">
    <source>
        <dbReference type="SAM" id="MobiDB-lite"/>
    </source>
</evidence>
<organism evidence="2">
    <name type="scientific">Heligmosomoides polygyrus</name>
    <name type="common">Parasitic roundworm</name>
    <dbReference type="NCBI Taxonomy" id="6339"/>
    <lineage>
        <taxon>Eukaryota</taxon>
        <taxon>Metazoa</taxon>
        <taxon>Ecdysozoa</taxon>
        <taxon>Nematoda</taxon>
        <taxon>Chromadorea</taxon>
        <taxon>Rhabditida</taxon>
        <taxon>Rhabditina</taxon>
        <taxon>Rhabditomorpha</taxon>
        <taxon>Strongyloidea</taxon>
        <taxon>Heligmosomidae</taxon>
        <taxon>Heligmosomoides</taxon>
    </lineage>
</organism>
<proteinExistence type="predicted"/>
<sequence>MTTTPIVGTTASPRTTFPPFSRTTTRSPTSSTTSEHAKIDHTRTYPEHHHRHHHTTLHRVHPHPVGLVPSVIESFHLGTKAIP</sequence>
<protein>
    <submittedName>
        <fullName evidence="2">Uncharacterized protein</fullName>
    </submittedName>
</protein>
<accession>A0A3P7THE4</accession>
<feature type="compositionally biased region" description="Low complexity" evidence="1">
    <location>
        <begin position="12"/>
        <end position="34"/>
    </location>
</feature>
<feature type="region of interest" description="Disordered" evidence="1">
    <location>
        <begin position="1"/>
        <end position="62"/>
    </location>
</feature>
<reference evidence="2" key="1">
    <citation type="submission" date="2018-11" db="EMBL/GenBank/DDBJ databases">
        <authorList>
            <consortium name="Pathogen Informatics"/>
        </authorList>
    </citation>
    <scope>NUCLEOTIDE SEQUENCE [LARGE SCALE GENOMIC DNA]</scope>
</reference>
<feature type="compositionally biased region" description="Polar residues" evidence="1">
    <location>
        <begin position="1"/>
        <end position="11"/>
    </location>
</feature>
<evidence type="ECO:0000313" key="2">
    <source>
        <dbReference type="EMBL" id="VDO19559.1"/>
    </source>
</evidence>
<dbReference type="AlphaFoldDB" id="A0A3P7THE4"/>
<feature type="compositionally biased region" description="Basic and acidic residues" evidence="1">
    <location>
        <begin position="35"/>
        <end position="47"/>
    </location>
</feature>